<dbReference type="InterPro" id="IPR000477">
    <property type="entry name" value="RT_dom"/>
</dbReference>
<dbReference type="Pfam" id="PF00078">
    <property type="entry name" value="RVT_1"/>
    <property type="match status" value="1"/>
</dbReference>
<accession>A0A484L502</accession>
<evidence type="ECO:0000259" key="1">
    <source>
        <dbReference type="Pfam" id="PF00078"/>
    </source>
</evidence>
<keyword evidence="3" id="KW-1185">Reference proteome</keyword>
<protein>
    <recommendedName>
        <fullName evidence="1">Reverse transcriptase domain-containing protein</fullName>
    </recommendedName>
</protein>
<dbReference type="SUPFAM" id="SSF56672">
    <property type="entry name" value="DNA/RNA polymerases"/>
    <property type="match status" value="1"/>
</dbReference>
<sequence length="339" mass="37828">MEEVRNTIWQLDGDSASGPDGFNGNFFKSAWEIIKEDVLRASQEFFLGFPIPKAYGSTFLTLIPKKDNPRSFDDFRPISLSTFMSKINTKLLANRMKNLLPKIISEEQCAFQKGKSLDDHILLAKEAIHHLDRKVYGGNIIIKIDMAKAFDRMAWNYLEAVLEGFGFSKKAVNLLMASLRSSYFSILLNGEPNDDLMIFTKGDSRNLLKLKHILRLYLQASGQEVNFSKSREGGSRFYKAIDSFFGKVKLSGAQQVSFVQISKGEPNTNSGFSQAEVTIQGDVALHSLTDTKEATSTSFASNQASVGKEDVHVTDSVASKLTVAGHYEHLKNKPPSFQF</sequence>
<dbReference type="Proteomes" id="UP000595140">
    <property type="component" value="Unassembled WGS sequence"/>
</dbReference>
<proteinExistence type="predicted"/>
<gene>
    <name evidence="2" type="ORF">CCAM_LOCUS13158</name>
</gene>
<evidence type="ECO:0000313" key="2">
    <source>
        <dbReference type="EMBL" id="VFQ71382.1"/>
    </source>
</evidence>
<dbReference type="EMBL" id="OOIL02001012">
    <property type="protein sequence ID" value="VFQ71382.1"/>
    <property type="molecule type" value="Genomic_DNA"/>
</dbReference>
<organism evidence="2 3">
    <name type="scientific">Cuscuta campestris</name>
    <dbReference type="NCBI Taxonomy" id="132261"/>
    <lineage>
        <taxon>Eukaryota</taxon>
        <taxon>Viridiplantae</taxon>
        <taxon>Streptophyta</taxon>
        <taxon>Embryophyta</taxon>
        <taxon>Tracheophyta</taxon>
        <taxon>Spermatophyta</taxon>
        <taxon>Magnoliopsida</taxon>
        <taxon>eudicotyledons</taxon>
        <taxon>Gunneridae</taxon>
        <taxon>Pentapetalae</taxon>
        <taxon>asterids</taxon>
        <taxon>lamiids</taxon>
        <taxon>Solanales</taxon>
        <taxon>Convolvulaceae</taxon>
        <taxon>Cuscuteae</taxon>
        <taxon>Cuscuta</taxon>
        <taxon>Cuscuta subgen. Grammica</taxon>
        <taxon>Cuscuta sect. Cleistogrammica</taxon>
    </lineage>
</organism>
<reference evidence="2 3" key="1">
    <citation type="submission" date="2018-04" db="EMBL/GenBank/DDBJ databases">
        <authorList>
            <person name="Vogel A."/>
        </authorList>
    </citation>
    <scope>NUCLEOTIDE SEQUENCE [LARGE SCALE GENOMIC DNA]</scope>
</reference>
<dbReference type="OrthoDB" id="536206at2759"/>
<evidence type="ECO:0000313" key="3">
    <source>
        <dbReference type="Proteomes" id="UP000595140"/>
    </source>
</evidence>
<name>A0A484L502_9ASTE</name>
<dbReference type="InterPro" id="IPR052343">
    <property type="entry name" value="Retrotransposon-Effector_Assoc"/>
</dbReference>
<dbReference type="PANTHER" id="PTHR46890">
    <property type="entry name" value="NON-LTR RETROLELEMENT REVERSE TRANSCRIPTASE-LIKE PROTEIN-RELATED"/>
    <property type="match status" value="1"/>
</dbReference>
<dbReference type="InterPro" id="IPR043502">
    <property type="entry name" value="DNA/RNA_pol_sf"/>
</dbReference>
<feature type="domain" description="Reverse transcriptase" evidence="1">
    <location>
        <begin position="63"/>
        <end position="175"/>
    </location>
</feature>
<dbReference type="AlphaFoldDB" id="A0A484L502"/>
<dbReference type="CDD" id="cd01650">
    <property type="entry name" value="RT_nLTR_like"/>
    <property type="match status" value="1"/>
</dbReference>
<dbReference type="PANTHER" id="PTHR46890:SF48">
    <property type="entry name" value="RNA-DIRECTED DNA POLYMERASE"/>
    <property type="match status" value="1"/>
</dbReference>